<keyword evidence="1" id="KW-0175">Coiled coil</keyword>
<gene>
    <name evidence="3" type="ORF">ACTOB_003674</name>
</gene>
<evidence type="ECO:0008006" key="5">
    <source>
        <dbReference type="Google" id="ProtNLM"/>
    </source>
</evidence>
<dbReference type="EMBL" id="CP126980">
    <property type="protein sequence ID" value="WIN00001.1"/>
    <property type="molecule type" value="Genomic_DNA"/>
</dbReference>
<dbReference type="RefSeq" id="WP_284921459.1">
    <property type="nucleotide sequence ID" value="NZ_CP126980.1"/>
</dbReference>
<protein>
    <recommendedName>
        <fullName evidence="5">DUF3800 domain-containing protein</fullName>
    </recommendedName>
</protein>
<evidence type="ECO:0000313" key="4">
    <source>
        <dbReference type="Proteomes" id="UP001240150"/>
    </source>
</evidence>
<evidence type="ECO:0000256" key="1">
    <source>
        <dbReference type="SAM" id="Coils"/>
    </source>
</evidence>
<organism evidence="3 4">
    <name type="scientific">Actinoplanes oblitus</name>
    <dbReference type="NCBI Taxonomy" id="3040509"/>
    <lineage>
        <taxon>Bacteria</taxon>
        <taxon>Bacillati</taxon>
        <taxon>Actinomycetota</taxon>
        <taxon>Actinomycetes</taxon>
        <taxon>Micromonosporales</taxon>
        <taxon>Micromonosporaceae</taxon>
        <taxon>Actinoplanes</taxon>
    </lineage>
</organism>
<accession>A0ABY8WQ67</accession>
<reference evidence="3 4" key="1">
    <citation type="submission" date="2023-06" db="EMBL/GenBank/DDBJ databases">
        <authorList>
            <person name="Yushchuk O."/>
            <person name="Binda E."/>
            <person name="Ruckert-Reed C."/>
            <person name="Fedorenko V."/>
            <person name="Kalinowski J."/>
            <person name="Marinelli F."/>
        </authorList>
    </citation>
    <scope>NUCLEOTIDE SEQUENCE [LARGE SCALE GENOMIC DNA]</scope>
    <source>
        <strain evidence="3 4">NRRL 3884</strain>
    </source>
</reference>
<evidence type="ECO:0000313" key="3">
    <source>
        <dbReference type="EMBL" id="WIN00001.1"/>
    </source>
</evidence>
<keyword evidence="4" id="KW-1185">Reference proteome</keyword>
<dbReference type="Proteomes" id="UP001240150">
    <property type="component" value="Chromosome"/>
</dbReference>
<name>A0ABY8WQ67_9ACTN</name>
<feature type="coiled-coil region" evidence="1">
    <location>
        <begin position="279"/>
        <end position="306"/>
    </location>
</feature>
<evidence type="ECO:0000256" key="2">
    <source>
        <dbReference type="SAM" id="MobiDB-lite"/>
    </source>
</evidence>
<sequence>MSNYPVAFADEAFLTGRGHPGVYVFTGVVVDSDDLVTVMNAARFAAGQHQPFHASALYHRGHITPIEDMLDTVRAHAGWTFIVAQAPITGTQEAARQAALTQLLKQLDGQKVSDVVLDTRASQREQVQTQLLGEKVAGSDTPDMTTYSRLVRTQQISSRMRLMHADDRRQPGLWMADVAAWAFQRGLGYDEQQWISRITDISTVIDAQTGHKLSLEHDRAALPNGERGPGHLSPNAQASLSSQRFYTLNGGTTNLSRGPGYFFDNLLQQVEAASQALARQQIARQATELNRTVQGLTARIQQSAQQPMSAVRALGQQPQLDQSEPEIAAPLPSELTID</sequence>
<proteinExistence type="predicted"/>
<feature type="region of interest" description="Disordered" evidence="2">
    <location>
        <begin position="307"/>
        <end position="338"/>
    </location>
</feature>